<evidence type="ECO:0000313" key="4">
    <source>
        <dbReference type="Proteomes" id="UP000638462"/>
    </source>
</evidence>
<proteinExistence type="predicted"/>
<keyword evidence="4" id="KW-1185">Reference proteome</keyword>
<dbReference type="InterPro" id="IPR038444">
    <property type="entry name" value="DUF465_sf"/>
</dbReference>
<dbReference type="EMBL" id="BMIT01000005">
    <property type="protein sequence ID" value="GGE91812.1"/>
    <property type="molecule type" value="Genomic_DNA"/>
</dbReference>
<reference evidence="4" key="3">
    <citation type="journal article" date="2019" name="Int. J. Syst. Evol. Microbiol.">
        <title>The Global Catalogue of Microorganisms (GCM) 10K type strain sequencing project: providing services to taxonomists for standard genome sequencing and annotation.</title>
        <authorList>
            <consortium name="The Broad Institute Genomics Platform"/>
            <consortium name="The Broad Institute Genome Sequencing Center for Infectious Disease"/>
            <person name="Wu L."/>
            <person name="Ma J."/>
        </authorList>
    </citation>
    <scope>NUCLEOTIDE SEQUENCE [LARGE SCALE GENOMIC DNA]</scope>
    <source>
        <strain evidence="4">CGMCC 1.15394</strain>
    </source>
</reference>
<evidence type="ECO:0000313" key="2">
    <source>
        <dbReference type="EMBL" id="RJF37906.1"/>
    </source>
</evidence>
<dbReference type="Proteomes" id="UP000638462">
    <property type="component" value="Unassembled WGS sequence"/>
</dbReference>
<organism evidence="2 3">
    <name type="scientific">Pseudoalteromonas gelatinilytica</name>
    <dbReference type="NCBI Taxonomy" id="1703256"/>
    <lineage>
        <taxon>Bacteria</taxon>
        <taxon>Pseudomonadati</taxon>
        <taxon>Pseudomonadota</taxon>
        <taxon>Gammaproteobacteria</taxon>
        <taxon>Alteromonadales</taxon>
        <taxon>Pseudoalteromonadaceae</taxon>
        <taxon>Pseudoalteromonas</taxon>
    </lineage>
</organism>
<dbReference type="EMBL" id="QYSE01000001">
    <property type="protein sequence ID" value="RJF37906.1"/>
    <property type="molecule type" value="Genomic_DNA"/>
</dbReference>
<reference evidence="1" key="1">
    <citation type="journal article" date="2014" name="Int. J. Syst. Evol. Microbiol.">
        <title>Complete genome of a new Firmicutes species belonging to the dominant human colonic microbiota ('Ruminococcus bicirculans') reveals two chromosomes and a selective capacity to utilize plant glucans.</title>
        <authorList>
            <consortium name="NISC Comparative Sequencing Program"/>
            <person name="Wegmann U."/>
            <person name="Louis P."/>
            <person name="Goesmann A."/>
            <person name="Henrissat B."/>
            <person name="Duncan S.H."/>
            <person name="Flint H.J."/>
        </authorList>
    </citation>
    <scope>NUCLEOTIDE SEQUENCE</scope>
    <source>
        <strain evidence="1">CGMCC 1.15394</strain>
    </source>
</reference>
<evidence type="ECO:0000313" key="3">
    <source>
        <dbReference type="Proteomes" id="UP000265938"/>
    </source>
</evidence>
<accession>A0A3A3EQB4</accession>
<dbReference type="InterPro" id="IPR007420">
    <property type="entry name" value="DUF465"/>
</dbReference>
<dbReference type="Pfam" id="PF04325">
    <property type="entry name" value="DUF465"/>
    <property type="match status" value="1"/>
</dbReference>
<evidence type="ECO:0000313" key="1">
    <source>
        <dbReference type="EMBL" id="GGE91812.1"/>
    </source>
</evidence>
<comment type="caution">
    <text evidence="2">The sequence shown here is derived from an EMBL/GenBank/DDBJ whole genome shotgun (WGS) entry which is preliminary data.</text>
</comment>
<reference evidence="1" key="4">
    <citation type="submission" date="2020-09" db="EMBL/GenBank/DDBJ databases">
        <authorList>
            <person name="Sun Q."/>
            <person name="Zhou Y."/>
        </authorList>
    </citation>
    <scope>NUCLEOTIDE SEQUENCE</scope>
    <source>
        <strain evidence="1">CGMCC 1.15394</strain>
    </source>
</reference>
<dbReference type="RefSeq" id="WP_063702664.1">
    <property type="nucleotide sequence ID" value="NZ_BMIT01000005.1"/>
</dbReference>
<protein>
    <submittedName>
        <fullName evidence="2">DUF465 domain-containing protein</fullName>
    </submittedName>
    <submittedName>
        <fullName evidence="1">GTP-binding protein</fullName>
    </submittedName>
</protein>
<dbReference type="AlphaFoldDB" id="A0A3A3EQB4"/>
<dbReference type="Proteomes" id="UP000265938">
    <property type="component" value="Unassembled WGS sequence"/>
</dbReference>
<gene>
    <name evidence="2" type="ORF">D4741_07535</name>
    <name evidence="1" type="ORF">GCM10008027_15890</name>
</gene>
<reference evidence="2 3" key="2">
    <citation type="submission" date="2018-09" db="EMBL/GenBank/DDBJ databases">
        <title>Identification of marine bacteria producing industrial enzymes.</title>
        <authorList>
            <person name="Cheng T.H."/>
            <person name="Saidin J."/>
            <person name="Muhd D.D."/>
            <person name="Isa M.N.M."/>
            <person name="Bakar M.F.A."/>
            <person name="Ismail N."/>
        </authorList>
    </citation>
    <scope>NUCLEOTIDE SEQUENCE [LARGE SCALE GENOMIC DNA]</scope>
    <source>
        <strain evidence="2 3">MNAD 1.6</strain>
    </source>
</reference>
<sequence>MLGEKHSLLNEFPEFNELIHSLAKHDAHFKKTMQRYDDMDKEIRELELQNSPIEDADMHEKKHQRAVLKDELYDFLKANA</sequence>
<dbReference type="Gene3D" id="6.10.280.50">
    <property type="match status" value="1"/>
</dbReference>
<name>A0A3A3EQB4_9GAMM</name>